<dbReference type="AlphaFoldDB" id="A0A4U7IQK3"/>
<dbReference type="EMBL" id="SJLI01000001">
    <property type="protein sequence ID" value="TYK95878.1"/>
    <property type="molecule type" value="Genomic_DNA"/>
</dbReference>
<gene>
    <name evidence="3" type="ORF">E0F67_02150</name>
    <name evidence="4" type="ORF">SP119_0543</name>
</gene>
<keyword evidence="1" id="KW-0175">Coiled coil</keyword>
<reference evidence="4 5" key="1">
    <citation type="submission" date="2018-10" db="EMBL/GenBank/DDBJ databases">
        <authorList>
            <person name="Rosinski-Chupin I."/>
        </authorList>
    </citation>
    <scope>NUCLEOTIDE SEQUENCE [LARGE SCALE GENOMIC DNA]</scope>
    <source>
        <strain evidence="4 5">S119</strain>
    </source>
</reference>
<evidence type="ECO:0000313" key="4">
    <source>
        <dbReference type="EMBL" id="VDC38828.1"/>
    </source>
</evidence>
<feature type="region of interest" description="Disordered" evidence="2">
    <location>
        <begin position="1"/>
        <end position="42"/>
    </location>
</feature>
<reference evidence="3 6" key="2">
    <citation type="submission" date="2019-02" db="EMBL/GenBank/DDBJ databases">
        <title>Novel genomic isolates of S. pyogenes and S. dysgalactiae subsp. equisimilis associated to necrotising fasciitis (NSTI).</title>
        <authorList>
            <person name="Barrantes I."/>
        </authorList>
    </citation>
    <scope>NUCLEOTIDE SEQUENCE [LARGE SCALE GENOMIC DNA]</scope>
    <source>
        <strain evidence="3 6">SPY5003</strain>
    </source>
</reference>
<feature type="region of interest" description="Disordered" evidence="2">
    <location>
        <begin position="156"/>
        <end position="178"/>
    </location>
</feature>
<feature type="coiled-coil region" evidence="1">
    <location>
        <begin position="78"/>
        <end position="112"/>
    </location>
</feature>
<dbReference type="RefSeq" id="WP_010922079.1">
    <property type="nucleotide sequence ID" value="NZ_CAAHJO010000005.1"/>
</dbReference>
<dbReference type="EMBL" id="LR031521">
    <property type="protein sequence ID" value="VDC38828.1"/>
    <property type="molecule type" value="Genomic_DNA"/>
</dbReference>
<feature type="compositionally biased region" description="Polar residues" evidence="2">
    <location>
        <begin position="1"/>
        <end position="10"/>
    </location>
</feature>
<evidence type="ECO:0000313" key="3">
    <source>
        <dbReference type="EMBL" id="TYK95878.1"/>
    </source>
</evidence>
<feature type="compositionally biased region" description="Basic and acidic residues" evidence="2">
    <location>
        <begin position="23"/>
        <end position="42"/>
    </location>
</feature>
<accession>A0A4U7IQK3</accession>
<dbReference type="OMA" id="WQESQKS"/>
<evidence type="ECO:0000313" key="5">
    <source>
        <dbReference type="Proteomes" id="UP000274496"/>
    </source>
</evidence>
<evidence type="ECO:0000256" key="2">
    <source>
        <dbReference type="SAM" id="MobiDB-lite"/>
    </source>
</evidence>
<dbReference type="Proteomes" id="UP000274496">
    <property type="component" value="Chromosome"/>
</dbReference>
<proteinExistence type="predicted"/>
<sequence length="204" mass="22755">MHMENVTNENVDQETTDLENNQQEDKAFTQDDLNRVGTKEHSKGYNKAVKDLGFDDVESAKDALKAFQEWQESQRSESEKQTEILNAKDKELEEARANNKALNAKLAAMSLGVNAESIDDVIALSERLVTDETSIEDAIKTVLGKYPHFGQTKDKAPKITVAGNPSADNGQGSVSKEDFAKMSYQEKLDLKLKNKNLYDQLKGN</sequence>
<evidence type="ECO:0000313" key="6">
    <source>
        <dbReference type="Proteomes" id="UP000325300"/>
    </source>
</evidence>
<evidence type="ECO:0000256" key="1">
    <source>
        <dbReference type="SAM" id="Coils"/>
    </source>
</evidence>
<organism evidence="3 6">
    <name type="scientific">Streptococcus pyogenes</name>
    <dbReference type="NCBI Taxonomy" id="1314"/>
    <lineage>
        <taxon>Bacteria</taxon>
        <taxon>Bacillati</taxon>
        <taxon>Bacillota</taxon>
        <taxon>Bacilli</taxon>
        <taxon>Lactobacillales</taxon>
        <taxon>Streptococcaceae</taxon>
        <taxon>Streptococcus</taxon>
    </lineage>
</organism>
<evidence type="ECO:0008006" key="7">
    <source>
        <dbReference type="Google" id="ProtNLM"/>
    </source>
</evidence>
<dbReference type="Proteomes" id="UP000325300">
    <property type="component" value="Unassembled WGS sequence"/>
</dbReference>
<protein>
    <recommendedName>
        <fullName evidence="7">Phage protein</fullName>
    </recommendedName>
</protein>
<name>A0A4U7IQK3_STRPY</name>